<dbReference type="Proteomes" id="UP001519295">
    <property type="component" value="Unassembled WGS sequence"/>
</dbReference>
<keyword evidence="3" id="KW-1185">Reference proteome</keyword>
<reference evidence="2 3" key="1">
    <citation type="submission" date="2021-03" db="EMBL/GenBank/DDBJ databases">
        <title>Sequencing the genomes of 1000 actinobacteria strains.</title>
        <authorList>
            <person name="Klenk H.-P."/>
        </authorList>
    </citation>
    <scope>NUCLEOTIDE SEQUENCE [LARGE SCALE GENOMIC DNA]</scope>
    <source>
        <strain evidence="2 3">DSM 45256</strain>
    </source>
</reference>
<organism evidence="2 3">
    <name type="scientific">Pseudonocardia parietis</name>
    <dbReference type="NCBI Taxonomy" id="570936"/>
    <lineage>
        <taxon>Bacteria</taxon>
        <taxon>Bacillati</taxon>
        <taxon>Actinomycetota</taxon>
        <taxon>Actinomycetes</taxon>
        <taxon>Pseudonocardiales</taxon>
        <taxon>Pseudonocardiaceae</taxon>
        <taxon>Pseudonocardia</taxon>
    </lineage>
</organism>
<feature type="region of interest" description="Disordered" evidence="1">
    <location>
        <begin position="63"/>
        <end position="87"/>
    </location>
</feature>
<evidence type="ECO:0000256" key="1">
    <source>
        <dbReference type="SAM" id="MobiDB-lite"/>
    </source>
</evidence>
<evidence type="ECO:0000313" key="2">
    <source>
        <dbReference type="EMBL" id="MBP2369595.1"/>
    </source>
</evidence>
<accession>A0ABS4W092</accession>
<proteinExistence type="predicted"/>
<gene>
    <name evidence="2" type="ORF">JOF36_005291</name>
</gene>
<protein>
    <submittedName>
        <fullName evidence="2">Uncharacterized protein</fullName>
    </submittedName>
</protein>
<evidence type="ECO:0000313" key="3">
    <source>
        <dbReference type="Proteomes" id="UP001519295"/>
    </source>
</evidence>
<feature type="compositionally biased region" description="Polar residues" evidence="1">
    <location>
        <begin position="65"/>
        <end position="84"/>
    </location>
</feature>
<name>A0ABS4W092_9PSEU</name>
<dbReference type="EMBL" id="JAGINU010000001">
    <property type="protein sequence ID" value="MBP2369595.1"/>
    <property type="molecule type" value="Genomic_DNA"/>
</dbReference>
<sequence>MKLGAQVADGARVVTTADLYRQRMRSVILSAIGQWRLHECTVSRFDGFSALLMLRHSAESRESRPQTAICCSTPESTSRDQNVPTAGRVGFLVRPPGPKAITVHRLAPSETAGETSTATIR</sequence>
<dbReference type="RefSeq" id="WP_210031841.1">
    <property type="nucleotide sequence ID" value="NZ_JAGINU010000001.1"/>
</dbReference>
<comment type="caution">
    <text evidence="2">The sequence shown here is derived from an EMBL/GenBank/DDBJ whole genome shotgun (WGS) entry which is preliminary data.</text>
</comment>